<feature type="chain" id="PRO_5039188535" description="ABC transporter substrate-binding protein" evidence="8">
    <location>
        <begin position="26"/>
        <end position="294"/>
    </location>
</feature>
<dbReference type="PANTHER" id="PTHR30429">
    <property type="entry name" value="D-METHIONINE-BINDING LIPOPROTEIN METQ"/>
    <property type="match status" value="1"/>
</dbReference>
<gene>
    <name evidence="9" type="ORF">GIY09_11445</name>
</gene>
<evidence type="ECO:0000256" key="2">
    <source>
        <dbReference type="ARBA" id="ARBA00008973"/>
    </source>
</evidence>
<evidence type="ECO:0000256" key="3">
    <source>
        <dbReference type="ARBA" id="ARBA00022729"/>
    </source>
</evidence>
<dbReference type="AlphaFoldDB" id="A0A6I2GMK6"/>
<protein>
    <recommendedName>
        <fullName evidence="11">ABC transporter substrate-binding protein</fullName>
    </recommendedName>
</protein>
<evidence type="ECO:0000256" key="4">
    <source>
        <dbReference type="ARBA" id="ARBA00023136"/>
    </source>
</evidence>
<dbReference type="InterPro" id="IPR004872">
    <property type="entry name" value="Lipoprotein_NlpA"/>
</dbReference>
<keyword evidence="3 8" id="KW-0732">Signal</keyword>
<name>A0A6I2GMK6_9LACT</name>
<evidence type="ECO:0000256" key="1">
    <source>
        <dbReference type="ARBA" id="ARBA00004635"/>
    </source>
</evidence>
<keyword evidence="10" id="KW-1185">Reference proteome</keyword>
<comment type="similarity">
    <text evidence="2">Belongs to the NlpA lipoprotein family.</text>
</comment>
<evidence type="ECO:0000313" key="10">
    <source>
        <dbReference type="Proteomes" id="UP000430975"/>
    </source>
</evidence>
<evidence type="ECO:0000256" key="6">
    <source>
        <dbReference type="ARBA" id="ARBA00023288"/>
    </source>
</evidence>
<dbReference type="PANTHER" id="PTHR30429:SF0">
    <property type="entry name" value="METHIONINE-BINDING LIPOPROTEIN METQ"/>
    <property type="match status" value="1"/>
</dbReference>
<reference evidence="9 10" key="1">
    <citation type="submission" date="2019-11" db="EMBL/GenBank/DDBJ databases">
        <title>Characterisation of Fundicoccus ignavus gen. nov. sp. nov., a novel genus of the family Aerococcaceae isolated from bulk tank milk.</title>
        <authorList>
            <person name="Siebert A."/>
            <person name="Huptas C."/>
            <person name="Wenning M."/>
            <person name="Scherer S."/>
            <person name="Doll E.V."/>
        </authorList>
    </citation>
    <scope>NUCLEOTIDE SEQUENCE [LARGE SCALE GENOMIC DNA]</scope>
    <source>
        <strain evidence="9 10">WS4759</strain>
    </source>
</reference>
<evidence type="ECO:0000256" key="8">
    <source>
        <dbReference type="SAM" id="SignalP"/>
    </source>
</evidence>
<feature type="region of interest" description="Disordered" evidence="7">
    <location>
        <begin position="262"/>
        <end position="294"/>
    </location>
</feature>
<dbReference type="GO" id="GO:0016020">
    <property type="term" value="C:membrane"/>
    <property type="evidence" value="ECO:0007669"/>
    <property type="project" value="UniProtKB-SubCell"/>
</dbReference>
<keyword evidence="4" id="KW-0472">Membrane</keyword>
<evidence type="ECO:0008006" key="11">
    <source>
        <dbReference type="Google" id="ProtNLM"/>
    </source>
</evidence>
<keyword evidence="6" id="KW-0449">Lipoprotein</keyword>
<comment type="subcellular location">
    <subcellularLocation>
        <location evidence="1">Membrane</location>
        <topology evidence="1">Lipid-anchor</topology>
    </subcellularLocation>
</comment>
<dbReference type="Gene3D" id="3.40.190.10">
    <property type="entry name" value="Periplasmic binding protein-like II"/>
    <property type="match status" value="2"/>
</dbReference>
<accession>A0A6I2GMK6</accession>
<keyword evidence="5" id="KW-0564">Palmitate</keyword>
<evidence type="ECO:0000313" key="9">
    <source>
        <dbReference type="EMBL" id="MRI86459.1"/>
    </source>
</evidence>
<dbReference type="SUPFAM" id="SSF53850">
    <property type="entry name" value="Periplasmic binding protein-like II"/>
    <property type="match status" value="1"/>
</dbReference>
<dbReference type="EMBL" id="WJQS01000016">
    <property type="protein sequence ID" value="MRI86459.1"/>
    <property type="molecule type" value="Genomic_DNA"/>
</dbReference>
<proteinExistence type="inferred from homology"/>
<dbReference type="Proteomes" id="UP000430975">
    <property type="component" value="Unassembled WGS sequence"/>
</dbReference>
<comment type="caution">
    <text evidence="9">The sequence shown here is derived from an EMBL/GenBank/DDBJ whole genome shotgun (WGS) entry which is preliminary data.</text>
</comment>
<evidence type="ECO:0000256" key="5">
    <source>
        <dbReference type="ARBA" id="ARBA00023139"/>
    </source>
</evidence>
<organism evidence="9 10">
    <name type="scientific">Fundicoccus ignavus</name>
    <dbReference type="NCBI Taxonomy" id="2664442"/>
    <lineage>
        <taxon>Bacteria</taxon>
        <taxon>Bacillati</taxon>
        <taxon>Bacillota</taxon>
        <taxon>Bacilli</taxon>
        <taxon>Lactobacillales</taxon>
        <taxon>Aerococcaceae</taxon>
        <taxon>Fundicoccus</taxon>
    </lineage>
</organism>
<dbReference type="RefSeq" id="WP_153864116.1">
    <property type="nucleotide sequence ID" value="NZ_WJQS01000016.1"/>
</dbReference>
<feature type="signal peptide" evidence="8">
    <location>
        <begin position="1"/>
        <end position="25"/>
    </location>
</feature>
<evidence type="ECO:0000256" key="7">
    <source>
        <dbReference type="SAM" id="MobiDB-lite"/>
    </source>
</evidence>
<feature type="compositionally biased region" description="Acidic residues" evidence="7">
    <location>
        <begin position="267"/>
        <end position="294"/>
    </location>
</feature>
<sequence>MFKKGLVASVAALVFGASLSSVVTAQEESVLKVASHLPPMTDIVEIAAEVIAEPYSIELVEVSDNIQYNEALLNDEVFANFAQHAPFMEIFNQERDGDLVAIQPIYNAILGFYSPVYDSIDELEDGAEVAIPSDITNEARALFILESYDLIELDEEAGLFPTVDSITENPHNLEFTHVDLLNLTGAYEDGVALVFNYPTYIASIGLTPADAVLLEDDEEFTYALQVIIREGNLDSEAAEALKAAFASPEVHAFLEELAENGHLEPAFDLDSEDDSKNDEDDKQDDDNESEEDAE</sequence>
<dbReference type="Pfam" id="PF03180">
    <property type="entry name" value="Lipoprotein_9"/>
    <property type="match status" value="1"/>
</dbReference>